<dbReference type="GO" id="GO:0033539">
    <property type="term" value="P:fatty acid beta-oxidation using acyl-CoA dehydrogenase"/>
    <property type="evidence" value="ECO:0007669"/>
    <property type="project" value="TreeGrafter"/>
</dbReference>
<name>A0A233RR03_STRDA</name>
<organism evidence="7 8">
    <name type="scientific">Streptomyces diastatochromogenes</name>
    <dbReference type="NCBI Taxonomy" id="42236"/>
    <lineage>
        <taxon>Bacteria</taxon>
        <taxon>Bacillati</taxon>
        <taxon>Actinomycetota</taxon>
        <taxon>Actinomycetes</taxon>
        <taxon>Kitasatosporales</taxon>
        <taxon>Streptomycetaceae</taxon>
        <taxon>Streptomyces</taxon>
    </lineage>
</organism>
<dbReference type="Proteomes" id="UP000215483">
    <property type="component" value="Unassembled WGS sequence"/>
</dbReference>
<keyword evidence="4 5" id="KW-0274">FAD</keyword>
<dbReference type="Gene3D" id="1.10.540.10">
    <property type="entry name" value="Acyl-CoA dehydrogenase/oxidase, N-terminal domain"/>
    <property type="match status" value="1"/>
</dbReference>
<keyword evidence="5" id="KW-0560">Oxidoreductase</keyword>
<evidence type="ECO:0000256" key="2">
    <source>
        <dbReference type="ARBA" id="ARBA00009347"/>
    </source>
</evidence>
<dbReference type="GO" id="GO:0003995">
    <property type="term" value="F:acyl-CoA dehydrogenase activity"/>
    <property type="evidence" value="ECO:0007669"/>
    <property type="project" value="TreeGrafter"/>
</dbReference>
<dbReference type="AlphaFoldDB" id="A0A233RR03"/>
<dbReference type="InterPro" id="IPR036250">
    <property type="entry name" value="AcylCo_DH-like_C"/>
</dbReference>
<evidence type="ECO:0000256" key="4">
    <source>
        <dbReference type="ARBA" id="ARBA00022827"/>
    </source>
</evidence>
<dbReference type="RefSeq" id="WP_094222840.1">
    <property type="nucleotide sequence ID" value="NZ_MCGQ01000109.1"/>
</dbReference>
<dbReference type="InterPro" id="IPR013786">
    <property type="entry name" value="AcylCoA_DH/ox_N"/>
</dbReference>
<dbReference type="SUPFAM" id="SSF47203">
    <property type="entry name" value="Acyl-CoA dehydrogenase C-terminal domain-like"/>
    <property type="match status" value="1"/>
</dbReference>
<keyword evidence="3 5" id="KW-0285">Flavoprotein</keyword>
<evidence type="ECO:0000256" key="1">
    <source>
        <dbReference type="ARBA" id="ARBA00001974"/>
    </source>
</evidence>
<dbReference type="GO" id="GO:0050660">
    <property type="term" value="F:flavin adenine dinucleotide binding"/>
    <property type="evidence" value="ECO:0007669"/>
    <property type="project" value="InterPro"/>
</dbReference>
<dbReference type="GO" id="GO:0046359">
    <property type="term" value="P:butyrate catabolic process"/>
    <property type="evidence" value="ECO:0007669"/>
    <property type="project" value="TreeGrafter"/>
</dbReference>
<dbReference type="InterPro" id="IPR009075">
    <property type="entry name" value="AcylCo_DH/oxidase_C"/>
</dbReference>
<keyword evidence="8" id="KW-1185">Reference proteome</keyword>
<sequence length="419" mass="44663">MAIDFTLSPEQRELQLHARKVAEDVLSGVRETVAGLGTPEERFAATRPVYRDLVRAGLLRKQVPPPFGGTMTGLLDLALVAEELWAVDADVPLSLFSTGLGLMPLLMFGTPEQQERFLPPFVSDEGEPLAALAFSEPGGSANFQSAHPGTGMNTVARGDGDAWVISGEKQFIPHASGWDGEGADLFAVAARTDPDAPPQESLAVFLVPRPEQGLTVLNSMETIGHRGALVSRIRFDEVRVPAANMLGKPGDGILVLESAFGATAGLVGAFAVGVMRAAFRTVLDFARTERRGGAVPVIEHQNVGTLLADMKARLEACRYLTWKACDHFDKTGGREIELSLATKVFASETAVQVVYDAMRAVGAEAYTTARPLAGLLQDALAYPLFDGGNVGVRRPQLQRLFAQPGYDSLAAAEGRAPGE</sequence>
<dbReference type="EMBL" id="MCGQ01000109">
    <property type="protein sequence ID" value="OXY85823.1"/>
    <property type="molecule type" value="Genomic_DNA"/>
</dbReference>
<dbReference type="Gene3D" id="2.40.110.10">
    <property type="entry name" value="Butyryl-CoA Dehydrogenase, subunit A, domain 2"/>
    <property type="match status" value="1"/>
</dbReference>
<dbReference type="OrthoDB" id="2769798at2"/>
<proteinExistence type="inferred from homology"/>
<dbReference type="CDD" id="cd00567">
    <property type="entry name" value="ACAD"/>
    <property type="match status" value="1"/>
</dbReference>
<evidence type="ECO:0000256" key="3">
    <source>
        <dbReference type="ARBA" id="ARBA00022630"/>
    </source>
</evidence>
<comment type="cofactor">
    <cofactor evidence="1 5">
        <name>FAD</name>
        <dbReference type="ChEBI" id="CHEBI:57692"/>
    </cofactor>
</comment>
<dbReference type="InterPro" id="IPR009100">
    <property type="entry name" value="AcylCoA_DH/oxidase_NM_dom_sf"/>
</dbReference>
<dbReference type="InterPro" id="IPR046373">
    <property type="entry name" value="Acyl-CoA_Oxase/DH_mid-dom_sf"/>
</dbReference>
<dbReference type="Pfam" id="PF00441">
    <property type="entry name" value="Acyl-CoA_dh_1"/>
    <property type="match status" value="1"/>
</dbReference>
<dbReference type="InterPro" id="IPR006189">
    <property type="entry name" value="CHASE_dom"/>
</dbReference>
<feature type="domain" description="CHASE" evidence="6">
    <location>
        <begin position="1"/>
        <end position="84"/>
    </location>
</feature>
<dbReference type="PROSITE" id="PS50839">
    <property type="entry name" value="CHASE"/>
    <property type="match status" value="1"/>
</dbReference>
<dbReference type="PANTHER" id="PTHR43884:SF12">
    <property type="entry name" value="ISOVALERYL-COA DEHYDROGENASE, MITOCHONDRIAL-RELATED"/>
    <property type="match status" value="1"/>
</dbReference>
<dbReference type="SUPFAM" id="SSF56645">
    <property type="entry name" value="Acyl-CoA dehydrogenase NM domain-like"/>
    <property type="match status" value="1"/>
</dbReference>
<reference evidence="7 8" key="1">
    <citation type="submission" date="2016-07" db="EMBL/GenBank/DDBJ databases">
        <title>Draft genome of Streptomyces diastatochromogenes.</title>
        <authorList>
            <person name="Podduturi R."/>
            <person name="Lukassen M.B."/>
            <person name="Clausen N."/>
            <person name="Nielsen J.L."/>
            <person name="Jorgensen N.O."/>
        </authorList>
    </citation>
    <scope>NUCLEOTIDE SEQUENCE [LARGE SCALE GENOMIC DNA]</scope>
    <source>
        <strain evidence="7 8">DSM 40608</strain>
    </source>
</reference>
<comment type="similarity">
    <text evidence="2 5">Belongs to the acyl-CoA dehydrogenase family.</text>
</comment>
<evidence type="ECO:0000256" key="5">
    <source>
        <dbReference type="RuleBase" id="RU362125"/>
    </source>
</evidence>
<comment type="caution">
    <text evidence="7">The sequence shown here is derived from an EMBL/GenBank/DDBJ whole genome shotgun (WGS) entry which is preliminary data.</text>
</comment>
<evidence type="ECO:0000259" key="6">
    <source>
        <dbReference type="PROSITE" id="PS50839"/>
    </source>
</evidence>
<dbReference type="Pfam" id="PF02770">
    <property type="entry name" value="Acyl-CoA_dh_M"/>
    <property type="match status" value="1"/>
</dbReference>
<accession>A0A233RR03</accession>
<protein>
    <submittedName>
        <fullName evidence="7">Acyl-CoA dehydrogenase</fullName>
    </submittedName>
</protein>
<dbReference type="Pfam" id="PF02771">
    <property type="entry name" value="Acyl-CoA_dh_N"/>
    <property type="match status" value="1"/>
</dbReference>
<dbReference type="Gene3D" id="1.20.140.10">
    <property type="entry name" value="Butyryl-CoA Dehydrogenase, subunit A, domain 3"/>
    <property type="match status" value="1"/>
</dbReference>
<dbReference type="InterPro" id="IPR006091">
    <property type="entry name" value="Acyl-CoA_Oxase/DH_mid-dom"/>
</dbReference>
<gene>
    <name evidence="7" type="ORF">BEK98_45300</name>
</gene>
<dbReference type="PANTHER" id="PTHR43884">
    <property type="entry name" value="ACYL-COA DEHYDROGENASE"/>
    <property type="match status" value="1"/>
</dbReference>
<evidence type="ECO:0000313" key="8">
    <source>
        <dbReference type="Proteomes" id="UP000215483"/>
    </source>
</evidence>
<dbReference type="InterPro" id="IPR037069">
    <property type="entry name" value="AcylCoA_DH/ox_N_sf"/>
</dbReference>
<evidence type="ECO:0000313" key="7">
    <source>
        <dbReference type="EMBL" id="OXY85823.1"/>
    </source>
</evidence>